<accession>A0A0R2HK37</accession>
<feature type="transmembrane region" description="Helical" evidence="1">
    <location>
        <begin position="327"/>
        <end position="345"/>
    </location>
</feature>
<evidence type="ECO:0000313" key="2">
    <source>
        <dbReference type="EMBL" id="KRN50725.1"/>
    </source>
</evidence>
<reference evidence="2 3" key="1">
    <citation type="journal article" date="2015" name="Genome Announc.">
        <title>Expanding the biotechnology potential of lactobacilli through comparative genomics of 213 strains and associated genera.</title>
        <authorList>
            <person name="Sun Z."/>
            <person name="Harris H.M."/>
            <person name="McCann A."/>
            <person name="Guo C."/>
            <person name="Argimon S."/>
            <person name="Zhang W."/>
            <person name="Yang X."/>
            <person name="Jeffery I.B."/>
            <person name="Cooney J.C."/>
            <person name="Kagawa T.F."/>
            <person name="Liu W."/>
            <person name="Song Y."/>
            <person name="Salvetti E."/>
            <person name="Wrobel A."/>
            <person name="Rasinkangas P."/>
            <person name="Parkhill J."/>
            <person name="Rea M.C."/>
            <person name="O'Sullivan O."/>
            <person name="Ritari J."/>
            <person name="Douillard F.P."/>
            <person name="Paul Ross R."/>
            <person name="Yang R."/>
            <person name="Briner A.E."/>
            <person name="Felis G.E."/>
            <person name="de Vos W.M."/>
            <person name="Barrangou R."/>
            <person name="Klaenhammer T.R."/>
            <person name="Caufield P.W."/>
            <person name="Cui Y."/>
            <person name="Zhang H."/>
            <person name="O'Toole P.W."/>
        </authorList>
    </citation>
    <scope>NUCLEOTIDE SEQUENCE [LARGE SCALE GENOMIC DNA]</scope>
    <source>
        <strain evidence="2 3">DSM 20405</strain>
    </source>
</reference>
<dbReference type="PATRIC" id="fig|1410657.5.peg.1865"/>
<dbReference type="EMBL" id="JQBL01000006">
    <property type="protein sequence ID" value="KRN50725.1"/>
    <property type="molecule type" value="Genomic_DNA"/>
</dbReference>
<keyword evidence="1" id="KW-0812">Transmembrane</keyword>
<keyword evidence="3" id="KW-1185">Reference proteome</keyword>
<dbReference type="Proteomes" id="UP000051841">
    <property type="component" value="Unassembled WGS sequence"/>
</dbReference>
<feature type="transmembrane region" description="Helical" evidence="1">
    <location>
        <begin position="6"/>
        <end position="24"/>
    </location>
</feature>
<evidence type="ECO:0000313" key="3">
    <source>
        <dbReference type="Proteomes" id="UP000051841"/>
    </source>
</evidence>
<feature type="transmembrane region" description="Helical" evidence="1">
    <location>
        <begin position="36"/>
        <end position="52"/>
    </location>
</feature>
<keyword evidence="1" id="KW-0472">Membrane</keyword>
<proteinExistence type="predicted"/>
<dbReference type="Pfam" id="PF14897">
    <property type="entry name" value="EpsG"/>
    <property type="match status" value="1"/>
</dbReference>
<feature type="transmembrane region" description="Helical" evidence="1">
    <location>
        <begin position="281"/>
        <end position="298"/>
    </location>
</feature>
<evidence type="ECO:0000256" key="1">
    <source>
        <dbReference type="SAM" id="Phobius"/>
    </source>
</evidence>
<feature type="transmembrane region" description="Helical" evidence="1">
    <location>
        <begin position="138"/>
        <end position="169"/>
    </location>
</feature>
<feature type="transmembrane region" description="Helical" evidence="1">
    <location>
        <begin position="252"/>
        <end position="269"/>
    </location>
</feature>
<feature type="transmembrane region" description="Helical" evidence="1">
    <location>
        <begin position="304"/>
        <end position="322"/>
    </location>
</feature>
<feature type="transmembrane region" description="Helical" evidence="1">
    <location>
        <begin position="100"/>
        <end position="126"/>
    </location>
</feature>
<dbReference type="RefSeq" id="WP_031588839.1">
    <property type="nucleotide sequence ID" value="NZ_JNKN01000006.1"/>
</dbReference>
<dbReference type="AlphaFoldDB" id="A0A0R2HK37"/>
<sequence>MTVYFIFFLIMSLIWLALFPYMEITYNSVSKLQKQVFCFIVAILLILLAGVRKTNMGADTTVYLQALKYYQSLPRNTILSAPLVYPYDFEPGFFLLTKIAALYSFSPTFFLFVIAALIYIPLCIFISHYSENPYISILVYFAFGFFGYSLGIFRQLIAISFSLMAFHFIHKKQLLPYIVSILFASLFHTSALILLPFYFLSRLNPEKKHLFIILSIEAILLVLGRPLALFIINSLPLYAKYIGGKYDTSDTSYTMLMIYNLILIISFFIKDKEKNLQYARNALLIAIIILCLSYSITILGRAVLYYSIFLILLIPVIIDRIIVNNKLYFYGICILSLIYFFYYITKGSIIDPYRFFF</sequence>
<comment type="caution">
    <text evidence="2">The sequence shown here is derived from an EMBL/GenBank/DDBJ whole genome shotgun (WGS) entry which is preliminary data.</text>
</comment>
<feature type="transmembrane region" description="Helical" evidence="1">
    <location>
        <begin position="175"/>
        <end position="198"/>
    </location>
</feature>
<protein>
    <recommendedName>
        <fullName evidence="4">EpsG family protein</fullName>
    </recommendedName>
</protein>
<name>A0A0R2HK37_9FIRM</name>
<organism evidence="2 3">
    <name type="scientific">Kandleria vitulina DSM 20405</name>
    <dbReference type="NCBI Taxonomy" id="1410657"/>
    <lineage>
        <taxon>Bacteria</taxon>
        <taxon>Bacillati</taxon>
        <taxon>Bacillota</taxon>
        <taxon>Erysipelotrichia</taxon>
        <taxon>Erysipelotrichales</taxon>
        <taxon>Coprobacillaceae</taxon>
        <taxon>Kandleria</taxon>
    </lineage>
</organism>
<keyword evidence="1" id="KW-1133">Transmembrane helix</keyword>
<gene>
    <name evidence="2" type="ORF">IV49_GL001810</name>
</gene>
<feature type="transmembrane region" description="Helical" evidence="1">
    <location>
        <begin position="210"/>
        <end position="232"/>
    </location>
</feature>
<dbReference type="InterPro" id="IPR049458">
    <property type="entry name" value="EpsG-like"/>
</dbReference>
<evidence type="ECO:0008006" key="4">
    <source>
        <dbReference type="Google" id="ProtNLM"/>
    </source>
</evidence>